<gene>
    <name evidence="4" type="primary">recD</name>
    <name evidence="4" type="ORF">Pla123a_47550</name>
</gene>
<dbReference type="Pfam" id="PF18741">
    <property type="entry name" value="MTES_1575"/>
    <property type="match status" value="1"/>
</dbReference>
<dbReference type="Pfam" id="PF13086">
    <property type="entry name" value="AAA_11"/>
    <property type="match status" value="2"/>
</dbReference>
<feature type="coiled-coil region" evidence="1">
    <location>
        <begin position="902"/>
        <end position="929"/>
    </location>
</feature>
<name>A0A5C5XUK1_9BACT</name>
<dbReference type="EMBL" id="SJPO01000017">
    <property type="protein sequence ID" value="TWT66231.1"/>
    <property type="molecule type" value="Genomic_DNA"/>
</dbReference>
<evidence type="ECO:0000313" key="4">
    <source>
        <dbReference type="EMBL" id="TWT66231.1"/>
    </source>
</evidence>
<dbReference type="InterPro" id="IPR008893">
    <property type="entry name" value="WGR_domain"/>
</dbReference>
<dbReference type="InterPro" id="IPR011335">
    <property type="entry name" value="Restrct_endonuc-II-like"/>
</dbReference>
<dbReference type="InterPro" id="IPR041679">
    <property type="entry name" value="DNA2/NAM7-like_C"/>
</dbReference>
<protein>
    <submittedName>
        <fullName evidence="4">RecBCD enzyme subunit RecD</fullName>
        <ecNumber evidence="4">3.1.11.5</ecNumber>
    </submittedName>
</protein>
<dbReference type="SMART" id="SM00773">
    <property type="entry name" value="WGR"/>
    <property type="match status" value="1"/>
</dbReference>
<dbReference type="InterPro" id="IPR047187">
    <property type="entry name" value="SF1_C_Upf1"/>
</dbReference>
<evidence type="ECO:0000259" key="3">
    <source>
        <dbReference type="PROSITE" id="PS51977"/>
    </source>
</evidence>
<organism evidence="4 5">
    <name type="scientific">Posidoniimonas polymericola</name>
    <dbReference type="NCBI Taxonomy" id="2528002"/>
    <lineage>
        <taxon>Bacteria</taxon>
        <taxon>Pseudomonadati</taxon>
        <taxon>Planctomycetota</taxon>
        <taxon>Planctomycetia</taxon>
        <taxon>Pirellulales</taxon>
        <taxon>Lacipirellulaceae</taxon>
        <taxon>Posidoniimonas</taxon>
    </lineage>
</organism>
<dbReference type="InterPro" id="IPR045055">
    <property type="entry name" value="DNA2/NAM7-like"/>
</dbReference>
<dbReference type="SUPFAM" id="SSF56112">
    <property type="entry name" value="Protein kinase-like (PK-like)"/>
    <property type="match status" value="1"/>
</dbReference>
<dbReference type="GO" id="GO:0008854">
    <property type="term" value="F:exodeoxyribonuclease V activity"/>
    <property type="evidence" value="ECO:0007669"/>
    <property type="project" value="UniProtKB-EC"/>
</dbReference>
<evidence type="ECO:0000256" key="1">
    <source>
        <dbReference type="SAM" id="Coils"/>
    </source>
</evidence>
<dbReference type="SUPFAM" id="SSF142921">
    <property type="entry name" value="WGR domain-like"/>
    <property type="match status" value="1"/>
</dbReference>
<feature type="domain" description="WGR" evidence="3">
    <location>
        <begin position="1771"/>
        <end position="1837"/>
    </location>
</feature>
<dbReference type="Proteomes" id="UP000318478">
    <property type="component" value="Unassembled WGS sequence"/>
</dbReference>
<dbReference type="SUPFAM" id="SSF52980">
    <property type="entry name" value="Restriction endonuclease-like"/>
    <property type="match status" value="1"/>
</dbReference>
<dbReference type="RefSeq" id="WP_146591631.1">
    <property type="nucleotide sequence ID" value="NZ_SJPO01000017.1"/>
</dbReference>
<dbReference type="Gene3D" id="3.40.50.300">
    <property type="entry name" value="P-loop containing nucleotide triphosphate hydrolases"/>
    <property type="match status" value="3"/>
</dbReference>
<evidence type="ECO:0000256" key="2">
    <source>
        <dbReference type="SAM" id="MobiDB-lite"/>
    </source>
</evidence>
<reference evidence="4 5" key="1">
    <citation type="submission" date="2019-02" db="EMBL/GenBank/DDBJ databases">
        <title>Deep-cultivation of Planctomycetes and their phenomic and genomic characterization uncovers novel biology.</title>
        <authorList>
            <person name="Wiegand S."/>
            <person name="Jogler M."/>
            <person name="Boedeker C."/>
            <person name="Pinto D."/>
            <person name="Vollmers J."/>
            <person name="Rivas-Marin E."/>
            <person name="Kohn T."/>
            <person name="Peeters S.H."/>
            <person name="Heuer A."/>
            <person name="Rast P."/>
            <person name="Oberbeckmann S."/>
            <person name="Bunk B."/>
            <person name="Jeske O."/>
            <person name="Meyerdierks A."/>
            <person name="Storesund J.E."/>
            <person name="Kallscheuer N."/>
            <person name="Luecker S."/>
            <person name="Lage O.M."/>
            <person name="Pohl T."/>
            <person name="Merkel B.J."/>
            <person name="Hornburger P."/>
            <person name="Mueller R.-W."/>
            <person name="Bruemmer F."/>
            <person name="Labrenz M."/>
            <person name="Spormann A.M."/>
            <person name="Op Den Camp H."/>
            <person name="Overmann J."/>
            <person name="Amann R."/>
            <person name="Jetten M.S.M."/>
            <person name="Mascher T."/>
            <person name="Medema M.H."/>
            <person name="Devos D.P."/>
            <person name="Kaster A.-K."/>
            <person name="Ovreas L."/>
            <person name="Rohde M."/>
            <person name="Galperin M.Y."/>
            <person name="Jogler C."/>
        </authorList>
    </citation>
    <scope>NUCLEOTIDE SEQUENCE [LARGE SCALE GENOMIC DNA]</scope>
    <source>
        <strain evidence="4 5">Pla123a</strain>
    </source>
</reference>
<feature type="region of interest" description="Disordered" evidence="2">
    <location>
        <begin position="1743"/>
        <end position="1774"/>
    </location>
</feature>
<dbReference type="InterPro" id="IPR049809">
    <property type="entry name" value="YehF/YfeS-like_WGR"/>
</dbReference>
<dbReference type="OrthoDB" id="9757917at2"/>
<dbReference type="CDD" id="cd18808">
    <property type="entry name" value="SF1_C_Upf1"/>
    <property type="match status" value="1"/>
</dbReference>
<dbReference type="SUPFAM" id="SSF52540">
    <property type="entry name" value="P-loop containing nucleoside triphosphate hydrolases"/>
    <property type="match status" value="1"/>
</dbReference>
<dbReference type="InterPro" id="IPR027417">
    <property type="entry name" value="P-loop_NTPase"/>
</dbReference>
<comment type="caution">
    <text evidence="4">The sequence shown here is derived from an EMBL/GenBank/DDBJ whole genome shotgun (WGS) entry which is preliminary data.</text>
</comment>
<dbReference type="Gene3D" id="1.10.510.10">
    <property type="entry name" value="Transferase(Phosphotransferase) domain 1"/>
    <property type="match status" value="1"/>
</dbReference>
<evidence type="ECO:0000313" key="5">
    <source>
        <dbReference type="Proteomes" id="UP000318478"/>
    </source>
</evidence>
<dbReference type="InterPro" id="IPR036930">
    <property type="entry name" value="WGR_dom_sf"/>
</dbReference>
<feature type="compositionally biased region" description="Polar residues" evidence="2">
    <location>
        <begin position="1751"/>
        <end position="1770"/>
    </location>
</feature>
<dbReference type="InterPro" id="IPR041677">
    <property type="entry name" value="DNA2/NAM7_AAA_11"/>
</dbReference>
<accession>A0A5C5XUK1</accession>
<dbReference type="PANTHER" id="PTHR10887:SF495">
    <property type="entry name" value="HELICASE SENATAXIN ISOFORM X1-RELATED"/>
    <property type="match status" value="1"/>
</dbReference>
<dbReference type="Pfam" id="PF05406">
    <property type="entry name" value="WGR"/>
    <property type="match status" value="1"/>
</dbReference>
<dbReference type="PANTHER" id="PTHR10887">
    <property type="entry name" value="DNA2/NAM7 HELICASE FAMILY"/>
    <property type="match status" value="1"/>
</dbReference>
<dbReference type="Pfam" id="PF13195">
    <property type="entry name" value="DUF4011"/>
    <property type="match status" value="1"/>
</dbReference>
<proteinExistence type="predicted"/>
<dbReference type="Pfam" id="PF13087">
    <property type="entry name" value="AAA_12"/>
    <property type="match status" value="1"/>
</dbReference>
<dbReference type="GO" id="GO:0004386">
    <property type="term" value="F:helicase activity"/>
    <property type="evidence" value="ECO:0007669"/>
    <property type="project" value="InterPro"/>
</dbReference>
<dbReference type="Gene3D" id="2.20.140.10">
    <property type="entry name" value="WGR domain"/>
    <property type="match status" value="1"/>
</dbReference>
<keyword evidence="4" id="KW-0378">Hydrolase</keyword>
<sequence>MTTFVDFLRDRFEVDGFTTEDALASFLPLAREVLDAHAAGMAAPLDGLDELRVEGVRIWFEEAKRLEVRRASSDLQRIERAGRAAVEIVSETRITTELDDGAEKVVDLAIGDADETPTRPVYLPGYRCWEHRLGVQDPLTDVFALGMILASLACGLDFFDKEQLEEFVAHRKNLFALNPGLHPVIARVIVRMTQLDRRDRAQDLASLVKTLESYRDQEVDFEFDLAHSSEFAKGSKRDRQTVILAKLRERLFEISRRNKLLHFRPTMQSVNLTHASVPLSFDIQNIRPDQILVWNDSLQREVTGGKPISLNKYLNFSEVLYLPSQLERLIAEARRDQSEFGFAQLRLVICFLHWANLKEKPVEQYDSPLVLLPVQLRKKKGIRDTYYLDVVSTEAEINPVIRHQFKQLYDIALPESIDLATSSLDNLFELLSRKIAASESAVNLTKIDRPRIALIHEKARRKLDQYRRRARLAGRGVRKYLDLDYSYDPANYHPLGIKLFGAKVRPAQTHLREIIEEKPRPRTFATAEPDPPVAEKERQFYALQSGGEANPYDWTFDLCSVTLANFKYRRMSLVRDYEALLGDGLTNPAFEATFSLAPRPIDNQPLDARALADRFDVVPCDPTQARAIAEAELGKSFIIQGPPGTGKSQTITNLIADYVARGKRVLFVCEKRAAIDVVYARLRQCGLADLCCLIHDSQTDKKEFVMDLKQSYEKLLESPKTKSQAAGRGEMIQQLSRTITPLERFSAAMQSDRPELGTTARDLLDRCIELRSDLPELDALTREQLPTHAEWLASRSAVGRFERALADAGGGKVLAEHPMRILSPRLASEEHPLETISHCVREVIPQLDQAEQSLGRCGVPRSGWEPLERAVQLTQFASRLKEVAEAGLVHLLDPQHEQARWLREQLKALQKSKQAVTEAEQANVNWAEKLTAEETGLALEQARQFERARFAWLSPAWWRLRSVLKRGYRFGAHKIRPPWSRVLEQLASEHEAVAARRRLLQETADRLGVDVEAAPGLIETIGEVSTHAPKLPRWLSAVHAALVKSPRAGEIVARLLQAKTAVESAHEQLARISDSAAQLPLAELKGSLEHVSNNLESVPDFLECIRELRATPRAVAAALRTLPHTPREIEAAVADRGLAELYRQDNQFERFTARTLHALASRLEGSYDQWLGLNAAEIRDRVRRQFLKSLHVTEQPAAKLSAEEKEFKRRYNRGRRELEHEFGKQMRYKAIRDLVSDESGDVVNDLKPVWLMSPLSVSDTLPLSPDRFDVVIFDEASQITLEEAVPALFRAAQSIIVGDEMQLPPTDFFSAKQSAEEEEELLVESDGELVQYDLDSGSFLSHAAKNLPSTMLGWHYRSRSESLISFSNWAFYDGRLLTVPEESLANVQREPIVAESPEHGAVGAQEALARPISFHLLRHGVYDKRRNRAEAEYIAEMVRQVLTDSPQHTIGIVAFSEAQQDEIEQALTRLAADDKPFGEALEQAYEREDDGQFVGLLVKNLENIQGDERDIIILSVCYGRPPTGKMRMNFGPINKSGGEKRLNVAFSRAKQYMAVVSSIESTEITNDYNDGANCLKSYLRYAEAVSAGDAEAAARVTRSLSRWTHDEQDQATPARELLAEQLAERLAAAGYQVDHAVGQSHFRCDLAVHREGDSVYRLGILIDGCGYYEQSDLLERDMMRPRLLRAFGWRIVHVLAKDWYADSQDVMDRLVAILEGGEIDDDEDIDLELDDLDVANVSTAIEGDADASAGGDTNQQGGDSDVTGSSSQGSRRFELRDGKSSKFWEISLAGEQHSVTFGRIGTTGQTRTKSFNDEAAARRDCERLIREKTKKGYVEVK</sequence>
<keyword evidence="5" id="KW-1185">Reference proteome</keyword>
<dbReference type="EC" id="3.1.11.5" evidence="4"/>
<dbReference type="PROSITE" id="PS51977">
    <property type="entry name" value="WGR"/>
    <property type="match status" value="1"/>
</dbReference>
<keyword evidence="1" id="KW-0175">Coiled coil</keyword>
<dbReference type="InterPro" id="IPR011009">
    <property type="entry name" value="Kinase-like_dom_sf"/>
</dbReference>
<dbReference type="CDD" id="cd07996">
    <property type="entry name" value="WGR_MMR_like"/>
    <property type="match status" value="1"/>
</dbReference>
<dbReference type="InterPro" id="IPR025103">
    <property type="entry name" value="DUF4011"/>
</dbReference>
<dbReference type="InterPro" id="IPR049468">
    <property type="entry name" value="Restrct_endonuc-II-like_dom"/>
</dbReference>